<evidence type="ECO:0000313" key="2">
    <source>
        <dbReference type="EMBL" id="KAK0449780.1"/>
    </source>
</evidence>
<sequence>MFTGPLRFVFYLEFIGECPSVSCCSQDWESGIYDAMQPLLSRYPSAKWSRADALKEFESAEKDIQVAQPDLLYTDVLARAHEVLEKRLDNLYGKPTIPDIPDAHVAFGNSIKDWSIFPDSSRALHDLAKHYKLVVLSNVDRTSFAHTHAKLSTGDPSAVSSPLYACPEPKPHGYWFPQKTTGSQSPFSLILTAQDVHSYKPALPGFLTALDVIQKDLLDVPTRQDTKEKVLWVAQSLFHDVEPASSLGIRSAWINRQGASMGADEGNQKWTWKFKTLGEMAEVVGREAGET</sequence>
<dbReference type="InterPro" id="IPR023214">
    <property type="entry name" value="HAD_sf"/>
</dbReference>
<dbReference type="InterPro" id="IPR051540">
    <property type="entry name" value="S-2-haloacid_dehalogenase"/>
</dbReference>
<dbReference type="SUPFAM" id="SSF56784">
    <property type="entry name" value="HAD-like"/>
    <property type="match status" value="1"/>
</dbReference>
<name>A0AA39MXS3_ARMTA</name>
<dbReference type="Gene3D" id="3.40.50.1000">
    <property type="entry name" value="HAD superfamily/HAD-like"/>
    <property type="match status" value="1"/>
</dbReference>
<gene>
    <name evidence="2" type="ORF">EV420DRAFT_764117</name>
</gene>
<dbReference type="AlphaFoldDB" id="A0AA39MXS3"/>
<keyword evidence="1" id="KW-0378">Hydrolase</keyword>
<dbReference type="InterPro" id="IPR036412">
    <property type="entry name" value="HAD-like_sf"/>
</dbReference>
<dbReference type="PANTHER" id="PTHR43316">
    <property type="entry name" value="HYDROLASE, HALOACID DELAHOGENASE-RELATED"/>
    <property type="match status" value="1"/>
</dbReference>
<evidence type="ECO:0000313" key="3">
    <source>
        <dbReference type="Proteomes" id="UP001175211"/>
    </source>
</evidence>
<protein>
    <submittedName>
        <fullName evidence="2">Haloacid dehalogenase</fullName>
    </submittedName>
</protein>
<proteinExistence type="predicted"/>
<dbReference type="GO" id="GO:0016787">
    <property type="term" value="F:hydrolase activity"/>
    <property type="evidence" value="ECO:0007669"/>
    <property type="project" value="UniProtKB-KW"/>
</dbReference>
<reference evidence="2" key="1">
    <citation type="submission" date="2023-06" db="EMBL/GenBank/DDBJ databases">
        <authorList>
            <consortium name="Lawrence Berkeley National Laboratory"/>
            <person name="Ahrendt S."/>
            <person name="Sahu N."/>
            <person name="Indic B."/>
            <person name="Wong-Bajracharya J."/>
            <person name="Merenyi Z."/>
            <person name="Ke H.-M."/>
            <person name="Monk M."/>
            <person name="Kocsube S."/>
            <person name="Drula E."/>
            <person name="Lipzen A."/>
            <person name="Balint B."/>
            <person name="Henrissat B."/>
            <person name="Andreopoulos B."/>
            <person name="Martin F.M."/>
            <person name="Harder C.B."/>
            <person name="Rigling D."/>
            <person name="Ford K.L."/>
            <person name="Foster G.D."/>
            <person name="Pangilinan J."/>
            <person name="Papanicolaou A."/>
            <person name="Barry K."/>
            <person name="LaButti K."/>
            <person name="Viragh M."/>
            <person name="Koriabine M."/>
            <person name="Yan M."/>
            <person name="Riley R."/>
            <person name="Champramary S."/>
            <person name="Plett K.L."/>
            <person name="Tsai I.J."/>
            <person name="Slot J."/>
            <person name="Sipos G."/>
            <person name="Plett J."/>
            <person name="Nagy L.G."/>
            <person name="Grigoriev I.V."/>
        </authorList>
    </citation>
    <scope>NUCLEOTIDE SEQUENCE</scope>
    <source>
        <strain evidence="2">CCBAS 213</strain>
    </source>
</reference>
<dbReference type="GeneID" id="85366936"/>
<organism evidence="2 3">
    <name type="scientific">Armillaria tabescens</name>
    <name type="common">Ringless honey mushroom</name>
    <name type="synonym">Agaricus tabescens</name>
    <dbReference type="NCBI Taxonomy" id="1929756"/>
    <lineage>
        <taxon>Eukaryota</taxon>
        <taxon>Fungi</taxon>
        <taxon>Dikarya</taxon>
        <taxon>Basidiomycota</taxon>
        <taxon>Agaricomycotina</taxon>
        <taxon>Agaricomycetes</taxon>
        <taxon>Agaricomycetidae</taxon>
        <taxon>Agaricales</taxon>
        <taxon>Marasmiineae</taxon>
        <taxon>Physalacriaceae</taxon>
        <taxon>Desarmillaria</taxon>
    </lineage>
</organism>
<keyword evidence="3" id="KW-1185">Reference proteome</keyword>
<dbReference type="Proteomes" id="UP001175211">
    <property type="component" value="Unassembled WGS sequence"/>
</dbReference>
<dbReference type="Gene3D" id="1.10.150.750">
    <property type="match status" value="1"/>
</dbReference>
<accession>A0AA39MXS3</accession>
<dbReference type="EMBL" id="JAUEPS010000037">
    <property type="protein sequence ID" value="KAK0449780.1"/>
    <property type="molecule type" value="Genomic_DNA"/>
</dbReference>
<dbReference type="PANTHER" id="PTHR43316:SF9">
    <property type="entry name" value="ACID DEHALOGENASE, PUTATIVE (AFU_ORTHOLOGUE AFUA_6G14460)-RELATED"/>
    <property type="match status" value="1"/>
</dbReference>
<dbReference type="RefSeq" id="XP_060327072.1">
    <property type="nucleotide sequence ID" value="XM_060483388.1"/>
</dbReference>
<comment type="caution">
    <text evidence="2">The sequence shown here is derived from an EMBL/GenBank/DDBJ whole genome shotgun (WGS) entry which is preliminary data.</text>
</comment>
<evidence type="ECO:0000256" key="1">
    <source>
        <dbReference type="ARBA" id="ARBA00022801"/>
    </source>
</evidence>